<protein>
    <submittedName>
        <fullName evidence="1">Uncharacterized protein</fullName>
    </submittedName>
</protein>
<dbReference type="AlphaFoldDB" id="A0A0E9VXE6"/>
<proteinExistence type="predicted"/>
<accession>A0A0E9VXE6</accession>
<reference evidence="1" key="2">
    <citation type="journal article" date="2015" name="Fish Shellfish Immunol.">
        <title>Early steps in the European eel (Anguilla anguilla)-Vibrio vulnificus interaction in the gills: Role of the RtxA13 toxin.</title>
        <authorList>
            <person name="Callol A."/>
            <person name="Pajuelo D."/>
            <person name="Ebbesson L."/>
            <person name="Teles M."/>
            <person name="MacKenzie S."/>
            <person name="Amaro C."/>
        </authorList>
    </citation>
    <scope>NUCLEOTIDE SEQUENCE</scope>
</reference>
<reference evidence="1" key="1">
    <citation type="submission" date="2014-11" db="EMBL/GenBank/DDBJ databases">
        <authorList>
            <person name="Amaro Gonzalez C."/>
        </authorList>
    </citation>
    <scope>NUCLEOTIDE SEQUENCE</scope>
</reference>
<name>A0A0E9VXE6_ANGAN</name>
<organism evidence="1">
    <name type="scientific">Anguilla anguilla</name>
    <name type="common">European freshwater eel</name>
    <name type="synonym">Muraena anguilla</name>
    <dbReference type="NCBI Taxonomy" id="7936"/>
    <lineage>
        <taxon>Eukaryota</taxon>
        <taxon>Metazoa</taxon>
        <taxon>Chordata</taxon>
        <taxon>Craniata</taxon>
        <taxon>Vertebrata</taxon>
        <taxon>Euteleostomi</taxon>
        <taxon>Actinopterygii</taxon>
        <taxon>Neopterygii</taxon>
        <taxon>Teleostei</taxon>
        <taxon>Anguilliformes</taxon>
        <taxon>Anguillidae</taxon>
        <taxon>Anguilla</taxon>
    </lineage>
</organism>
<evidence type="ECO:0000313" key="1">
    <source>
        <dbReference type="EMBL" id="JAH82809.1"/>
    </source>
</evidence>
<sequence length="64" mass="7561">MDNIKMFFHHSYSYSVIAIRYSKPNNSAKIWQYSTENTFSLNNEISFQKLHHVILQSTSGTKYI</sequence>
<dbReference type="EMBL" id="GBXM01025768">
    <property type="protein sequence ID" value="JAH82809.1"/>
    <property type="molecule type" value="Transcribed_RNA"/>
</dbReference>